<organism evidence="1 2">
    <name type="scientific">Escherichia phage vB_EcoS_AHS24</name>
    <dbReference type="NCBI Taxonomy" id="1416030"/>
    <lineage>
        <taxon>Viruses</taxon>
        <taxon>Duplodnaviria</taxon>
        <taxon>Heunggongvirae</taxon>
        <taxon>Uroviricota</taxon>
        <taxon>Caudoviricetes</taxon>
        <taxon>Drexlerviridae</taxon>
        <taxon>Rogunavirinae</taxon>
        <taxon>Rogunavirus</taxon>
        <taxon>Rogunavirus AHS24</taxon>
    </lineage>
</organism>
<reference evidence="1 2" key="1">
    <citation type="journal article" date="2014" name="PLoS ONE">
        <title>Four Escherichia coli O157:H7 Phages: A New Bacteriophage Genus and Taxonomic Classification of T1-Like Phages.</title>
        <authorList>
            <person name="Niu Y.D."/>
            <person name="McAllister T.A."/>
            <person name="Nash J.H."/>
            <person name="Kropinski A.M."/>
            <person name="Stanford K."/>
        </authorList>
    </citation>
    <scope>NUCLEOTIDE SEQUENCE [LARGE SCALE GENOMIC DNA]</scope>
</reference>
<sequence>MGAFYTDIQNSTNNQNVYDMIGYSALTGSNGAASIYQKMVDTNEIAPQTRER</sequence>
<dbReference type="GeneID" id="20282747"/>
<name>A0A067YW52_9CAUD</name>
<protein>
    <submittedName>
        <fullName evidence="1">Uncharacterized protein</fullName>
    </submittedName>
</protein>
<dbReference type="EMBL" id="KF771238">
    <property type="protein sequence ID" value="AHI60651.1"/>
    <property type="molecule type" value="Genomic_DNA"/>
</dbReference>
<dbReference type="Proteomes" id="UP000028462">
    <property type="component" value="Segment"/>
</dbReference>
<gene>
    <name evidence="1" type="ORF">AHS24_29</name>
</gene>
<dbReference type="KEGG" id="vg:20282747"/>
<proteinExistence type="predicted"/>
<evidence type="ECO:0000313" key="1">
    <source>
        <dbReference type="EMBL" id="AHI60651.1"/>
    </source>
</evidence>
<keyword evidence="2" id="KW-1185">Reference proteome</keyword>
<accession>A0A067YW52</accession>
<evidence type="ECO:0000313" key="2">
    <source>
        <dbReference type="Proteomes" id="UP000028462"/>
    </source>
</evidence>
<dbReference type="RefSeq" id="YP_009055369.1">
    <property type="nucleotide sequence ID" value="NC_024784.1"/>
</dbReference>